<proteinExistence type="predicted"/>
<evidence type="ECO:0000256" key="1">
    <source>
        <dbReference type="SAM" id="MobiDB-lite"/>
    </source>
</evidence>
<sequence>MGVPPVDVSTGVDEPDGTVGTTTLSVWAKATELPRSKDKLRPLKNKAWRDGNNIIQPLKSLHISSDGEFYIWFILKVYFFLLVENLRRSYGIANRR</sequence>
<name>A0A3S5K351_ANAVA</name>
<organism evidence="3 4">
    <name type="scientific">Trichormus variabilis SAG 1403-4b</name>
    <dbReference type="NCBI Taxonomy" id="447716"/>
    <lineage>
        <taxon>Bacteria</taxon>
        <taxon>Bacillati</taxon>
        <taxon>Cyanobacteriota</taxon>
        <taxon>Cyanophyceae</taxon>
        <taxon>Nostocales</taxon>
        <taxon>Nostocaceae</taxon>
        <taxon>Trichormus</taxon>
    </lineage>
</organism>
<evidence type="ECO:0000313" key="4">
    <source>
        <dbReference type="Proteomes" id="UP000276103"/>
    </source>
</evidence>
<feature type="transmembrane region" description="Helical" evidence="2">
    <location>
        <begin position="69"/>
        <end position="86"/>
    </location>
</feature>
<gene>
    <name evidence="3" type="ORF">DSM107003_26590</name>
</gene>
<feature type="region of interest" description="Disordered" evidence="1">
    <location>
        <begin position="1"/>
        <end position="20"/>
    </location>
</feature>
<protein>
    <submittedName>
        <fullName evidence="3">Uncharacterized protein</fullName>
    </submittedName>
</protein>
<accession>A0A3S5K351</accession>
<keyword evidence="2" id="KW-1133">Transmembrane helix</keyword>
<dbReference type="Proteomes" id="UP000276103">
    <property type="component" value="Unassembled WGS sequence"/>
</dbReference>
<keyword evidence="2" id="KW-0472">Membrane</keyword>
<reference evidence="3 4" key="1">
    <citation type="journal article" date="2019" name="Genome Biol. Evol.">
        <title>Day and night: Metabolic profiles and evolutionary relationships of six axenic non-marine cyanobacteria.</title>
        <authorList>
            <person name="Will S.E."/>
            <person name="Henke P."/>
            <person name="Boedeker C."/>
            <person name="Huang S."/>
            <person name="Brinkmann H."/>
            <person name="Rohde M."/>
            <person name="Jarek M."/>
            <person name="Friedl T."/>
            <person name="Seufert S."/>
            <person name="Schumacher M."/>
            <person name="Overmann J."/>
            <person name="Neumann-Schaal M."/>
            <person name="Petersen J."/>
        </authorList>
    </citation>
    <scope>NUCLEOTIDE SEQUENCE [LARGE SCALE GENOMIC DNA]</scope>
    <source>
        <strain evidence="3 4">SAG 1403-4b</strain>
    </source>
</reference>
<dbReference type="AlphaFoldDB" id="A0A3S5K351"/>
<dbReference type="EMBL" id="RSCM01000008">
    <property type="protein sequence ID" value="RUS95997.1"/>
    <property type="molecule type" value="Genomic_DNA"/>
</dbReference>
<evidence type="ECO:0000256" key="2">
    <source>
        <dbReference type="SAM" id="Phobius"/>
    </source>
</evidence>
<comment type="caution">
    <text evidence="3">The sequence shown here is derived from an EMBL/GenBank/DDBJ whole genome shotgun (WGS) entry which is preliminary data.</text>
</comment>
<keyword evidence="2" id="KW-0812">Transmembrane</keyword>
<evidence type="ECO:0000313" key="3">
    <source>
        <dbReference type="EMBL" id="RUS95997.1"/>
    </source>
</evidence>
<keyword evidence="4" id="KW-1185">Reference proteome</keyword>